<accession>A0AAD9QU50</accession>
<reference evidence="6" key="1">
    <citation type="journal article" date="2023" name="G3 (Bethesda)">
        <title>Whole genome assembly and annotation of the endangered Caribbean coral Acropora cervicornis.</title>
        <authorList>
            <person name="Selwyn J.D."/>
            <person name="Vollmer S.V."/>
        </authorList>
    </citation>
    <scope>NUCLEOTIDE SEQUENCE</scope>
    <source>
        <strain evidence="6">K2</strain>
    </source>
</reference>
<dbReference type="PROSITE" id="PS50026">
    <property type="entry name" value="EGF_3"/>
    <property type="match status" value="1"/>
</dbReference>
<keyword evidence="1" id="KW-1015">Disulfide bond</keyword>
<dbReference type="InterPro" id="IPR014716">
    <property type="entry name" value="Fibrinogen_a/b/g_C_1"/>
</dbReference>
<dbReference type="CDD" id="cd00087">
    <property type="entry name" value="FReD"/>
    <property type="match status" value="1"/>
</dbReference>
<dbReference type="Pfam" id="PF00147">
    <property type="entry name" value="Fibrinogen_C"/>
    <property type="match status" value="1"/>
</dbReference>
<dbReference type="InterPro" id="IPR000742">
    <property type="entry name" value="EGF"/>
</dbReference>
<dbReference type="SMART" id="SM00186">
    <property type="entry name" value="FBG"/>
    <property type="match status" value="1"/>
</dbReference>
<proteinExistence type="predicted"/>
<evidence type="ECO:0000313" key="7">
    <source>
        <dbReference type="Proteomes" id="UP001249851"/>
    </source>
</evidence>
<feature type="chain" id="PRO_5042224487" evidence="2">
    <location>
        <begin position="25"/>
        <end position="391"/>
    </location>
</feature>
<dbReference type="InterPro" id="IPR036056">
    <property type="entry name" value="Fibrinogen-like_C"/>
</dbReference>
<dbReference type="InterPro" id="IPR002181">
    <property type="entry name" value="Fibrinogen_a/b/g_C_dom"/>
</dbReference>
<dbReference type="CDD" id="cd00054">
    <property type="entry name" value="EGF_CA"/>
    <property type="match status" value="1"/>
</dbReference>
<dbReference type="Proteomes" id="UP001249851">
    <property type="component" value="Unassembled WGS sequence"/>
</dbReference>
<dbReference type="NCBIfam" id="NF040941">
    <property type="entry name" value="GGGWT_bact"/>
    <property type="match status" value="1"/>
</dbReference>
<keyword evidence="1" id="KW-0245">EGF-like domain</keyword>
<comment type="caution">
    <text evidence="6">The sequence shown here is derived from an EMBL/GenBank/DDBJ whole genome shotgun (WGS) entry which is preliminary data.</text>
</comment>
<evidence type="ECO:0000256" key="2">
    <source>
        <dbReference type="SAM" id="SignalP"/>
    </source>
</evidence>
<dbReference type="EMBL" id="JARQWQ010000014">
    <property type="protein sequence ID" value="KAK2567523.1"/>
    <property type="molecule type" value="Genomic_DNA"/>
</dbReference>
<dbReference type="SUPFAM" id="SSF57414">
    <property type="entry name" value="Hairpin loop containing domain-like"/>
    <property type="match status" value="1"/>
</dbReference>
<evidence type="ECO:0000313" key="6">
    <source>
        <dbReference type="EMBL" id="KAK2567523.1"/>
    </source>
</evidence>
<dbReference type="PANTHER" id="PTHR19143:SF327">
    <property type="entry name" value="FI21813P1-RELATED"/>
    <property type="match status" value="1"/>
</dbReference>
<sequence length="391" mass="44401">MRSPCVKNLIFCFLLCFLLTQTLGKPCTRQQCTVKEIRCSQEQGSLENYALNGFAFKNTSVSSFKKCFEHCVRDCRCISFNYVNKAATGHDICQLNEENRYLRPNALKQMAGYSYHDIVIDYNVEPGLKCGYCNNGCCRRKECLNDGTCLEVCDVNTKRFQCHCRPGYGGTHCGKEFKSCTDVRSVGHTTDGIHVINPDDIGQPLQVFCSQGSNGGAWVVIQRRLNGSVNFYRKWKDYKEGFGDLNGEFWLGLEKIARLTNQASQKLRVEMKDFEGHSCFVEYDGFVVSGEARGYRLVKLGQYRGSCPNSLVYNIEHGFSTKDRDISGKNCTVLHRGAWWYSSKQNDCTKTNLNGLYTPPHGQLKTGIYWYKTGQVIERLEATQMLLQPLV</sequence>
<dbReference type="PROSITE" id="PS51406">
    <property type="entry name" value="FIBRINOGEN_C_2"/>
    <property type="match status" value="1"/>
</dbReference>
<reference evidence="6" key="2">
    <citation type="journal article" date="2023" name="Science">
        <title>Genomic signatures of disease resistance in endangered staghorn corals.</title>
        <authorList>
            <person name="Vollmer S.V."/>
            <person name="Selwyn J.D."/>
            <person name="Despard B.A."/>
            <person name="Roesel C.L."/>
        </authorList>
    </citation>
    <scope>NUCLEOTIDE SEQUENCE</scope>
    <source>
        <strain evidence="6">K2</strain>
    </source>
</reference>
<evidence type="ECO:0000259" key="3">
    <source>
        <dbReference type="PROSITE" id="PS50026"/>
    </source>
</evidence>
<comment type="caution">
    <text evidence="1">Lacks conserved residue(s) required for the propagation of feature annotation.</text>
</comment>
<dbReference type="Pfam" id="PF00024">
    <property type="entry name" value="PAN_1"/>
    <property type="match status" value="1"/>
</dbReference>
<name>A0AAD9QU50_ACRCE</name>
<dbReference type="InterPro" id="IPR050373">
    <property type="entry name" value="Fibrinogen_C-term_domain"/>
</dbReference>
<keyword evidence="7" id="KW-1185">Reference proteome</keyword>
<evidence type="ECO:0000259" key="4">
    <source>
        <dbReference type="PROSITE" id="PS50948"/>
    </source>
</evidence>
<feature type="disulfide bond" evidence="1">
    <location>
        <begin position="164"/>
        <end position="173"/>
    </location>
</feature>
<evidence type="ECO:0000259" key="5">
    <source>
        <dbReference type="PROSITE" id="PS51406"/>
    </source>
</evidence>
<feature type="domain" description="Apple" evidence="4">
    <location>
        <begin position="39"/>
        <end position="120"/>
    </location>
</feature>
<dbReference type="PROSITE" id="PS01186">
    <property type="entry name" value="EGF_2"/>
    <property type="match status" value="1"/>
</dbReference>
<dbReference type="AlphaFoldDB" id="A0AAD9QU50"/>
<gene>
    <name evidence="6" type="ORF">P5673_008353</name>
</gene>
<dbReference type="InterPro" id="IPR003609">
    <property type="entry name" value="Pan_app"/>
</dbReference>
<dbReference type="PANTHER" id="PTHR19143">
    <property type="entry name" value="FIBRINOGEN/TENASCIN/ANGIOPOEITIN"/>
    <property type="match status" value="1"/>
</dbReference>
<feature type="domain" description="Fibrinogen C-terminal" evidence="5">
    <location>
        <begin position="171"/>
        <end position="391"/>
    </location>
</feature>
<organism evidence="6 7">
    <name type="scientific">Acropora cervicornis</name>
    <name type="common">Staghorn coral</name>
    <dbReference type="NCBI Taxonomy" id="6130"/>
    <lineage>
        <taxon>Eukaryota</taxon>
        <taxon>Metazoa</taxon>
        <taxon>Cnidaria</taxon>
        <taxon>Anthozoa</taxon>
        <taxon>Hexacorallia</taxon>
        <taxon>Scleractinia</taxon>
        <taxon>Astrocoeniina</taxon>
        <taxon>Acroporidae</taxon>
        <taxon>Acropora</taxon>
    </lineage>
</organism>
<dbReference type="GO" id="GO:0005615">
    <property type="term" value="C:extracellular space"/>
    <property type="evidence" value="ECO:0007669"/>
    <property type="project" value="TreeGrafter"/>
</dbReference>
<dbReference type="PROSITE" id="PS00022">
    <property type="entry name" value="EGF_1"/>
    <property type="match status" value="1"/>
</dbReference>
<feature type="domain" description="EGF-like" evidence="3">
    <location>
        <begin position="134"/>
        <end position="174"/>
    </location>
</feature>
<feature type="signal peptide" evidence="2">
    <location>
        <begin position="1"/>
        <end position="24"/>
    </location>
</feature>
<dbReference type="Gene3D" id="2.10.25.10">
    <property type="entry name" value="Laminin"/>
    <property type="match status" value="1"/>
</dbReference>
<evidence type="ECO:0000256" key="1">
    <source>
        <dbReference type="PROSITE-ProRule" id="PRU00076"/>
    </source>
</evidence>
<dbReference type="Gene3D" id="3.90.215.10">
    <property type="entry name" value="Gamma Fibrinogen, chain A, domain 1"/>
    <property type="match status" value="1"/>
</dbReference>
<protein>
    <submittedName>
        <fullName evidence="6">Angiopoietin-related protein 1</fullName>
    </submittedName>
</protein>
<dbReference type="SUPFAM" id="SSF56496">
    <property type="entry name" value="Fibrinogen C-terminal domain-like"/>
    <property type="match status" value="1"/>
</dbReference>
<dbReference type="PROSITE" id="PS50948">
    <property type="entry name" value="PAN"/>
    <property type="match status" value="1"/>
</dbReference>
<keyword evidence="2" id="KW-0732">Signal</keyword>